<dbReference type="PANTHER" id="PTHR43459">
    <property type="entry name" value="ENOYL-COA HYDRATASE"/>
    <property type="match status" value="1"/>
</dbReference>
<dbReference type="STRING" id="192814.GCA_900166575_02400"/>
<dbReference type="CDD" id="cd06558">
    <property type="entry name" value="crotonase-like"/>
    <property type="match status" value="1"/>
</dbReference>
<dbReference type="InterPro" id="IPR014748">
    <property type="entry name" value="Enoyl-CoA_hydra_C"/>
</dbReference>
<accession>A0A4Z0H5K7</accession>
<sequence>MSFFKVEEKANVIHLILNRGDKYNALHVDMLSEFADVVKRVSEMPGQIVILSGEGPGFCAGGDLAMMKETGDEKKYHQVMNDIEAIVKTLYTLPKLVISAVHGSAVGLGLSIALASDYVMAEADASVSMNFIGIGLAPDGGGHFWLEQRLGTHQAKQFAWNGQQLSAKEAYDVKLIDLVVQGNVREAAEQLAMEWSHRPVQSMVATKNIYHQHGLELLERYLAEERENQWQLRNSHDHQEGVQAFLEKRKPSFRGN</sequence>
<name>A0A4Z0H5K7_9BACI</name>
<keyword evidence="3" id="KW-1185">Reference proteome</keyword>
<comment type="similarity">
    <text evidence="1">Belongs to the enoyl-CoA hydratase/isomerase family.</text>
</comment>
<evidence type="ECO:0000313" key="2">
    <source>
        <dbReference type="EMBL" id="TGB05310.1"/>
    </source>
</evidence>
<dbReference type="EC" id="4.2.1.17" evidence="2"/>
<dbReference type="InterPro" id="IPR029045">
    <property type="entry name" value="ClpP/crotonase-like_dom_sf"/>
</dbReference>
<protein>
    <submittedName>
        <fullName evidence="2">Enoyl-CoA hydratase</fullName>
        <ecNumber evidence="2">4.2.1.17</ecNumber>
    </submittedName>
</protein>
<organism evidence="2 3">
    <name type="scientific">Halobacillus salinus</name>
    <dbReference type="NCBI Taxonomy" id="192814"/>
    <lineage>
        <taxon>Bacteria</taxon>
        <taxon>Bacillati</taxon>
        <taxon>Bacillota</taxon>
        <taxon>Bacilli</taxon>
        <taxon>Bacillales</taxon>
        <taxon>Bacillaceae</taxon>
        <taxon>Halobacillus</taxon>
    </lineage>
</organism>
<dbReference type="RefSeq" id="WP_135327461.1">
    <property type="nucleotide sequence ID" value="NZ_SRJC01000001.1"/>
</dbReference>
<dbReference type="Pfam" id="PF00378">
    <property type="entry name" value="ECH_1"/>
    <property type="match status" value="1"/>
</dbReference>
<dbReference type="AlphaFoldDB" id="A0A4Z0H5K7"/>
<proteinExistence type="inferred from homology"/>
<dbReference type="Proteomes" id="UP000297982">
    <property type="component" value="Unassembled WGS sequence"/>
</dbReference>
<dbReference type="EMBL" id="SRJC01000001">
    <property type="protein sequence ID" value="TGB05310.1"/>
    <property type="molecule type" value="Genomic_DNA"/>
</dbReference>
<keyword evidence="2" id="KW-0456">Lyase</keyword>
<dbReference type="GO" id="GO:0004300">
    <property type="term" value="F:enoyl-CoA hydratase activity"/>
    <property type="evidence" value="ECO:0007669"/>
    <property type="project" value="UniProtKB-EC"/>
</dbReference>
<reference evidence="2 3" key="1">
    <citation type="journal article" date="2003" name="Int. J. Syst. Evol. Microbiol.">
        <title>Halobacillus salinus sp. nov., isolated from a salt lake on the coast of the East Sea in Korea.</title>
        <authorList>
            <person name="Yoon J.H."/>
            <person name="Kang K.H."/>
            <person name="Park Y.H."/>
        </authorList>
    </citation>
    <scope>NUCLEOTIDE SEQUENCE [LARGE SCALE GENOMIC DNA]</scope>
    <source>
        <strain evidence="2 3">HSL-3</strain>
    </source>
</reference>
<dbReference type="InterPro" id="IPR001753">
    <property type="entry name" value="Enoyl-CoA_hydra/iso"/>
</dbReference>
<dbReference type="Gene3D" id="3.90.226.10">
    <property type="entry name" value="2-enoyl-CoA Hydratase, Chain A, domain 1"/>
    <property type="match status" value="1"/>
</dbReference>
<dbReference type="NCBIfam" id="NF005804">
    <property type="entry name" value="PRK07659.1"/>
    <property type="match status" value="1"/>
</dbReference>
<dbReference type="PANTHER" id="PTHR43459:SF1">
    <property type="entry name" value="EG:BACN32G11.4 PROTEIN"/>
    <property type="match status" value="1"/>
</dbReference>
<dbReference type="SUPFAM" id="SSF52096">
    <property type="entry name" value="ClpP/crotonase"/>
    <property type="match status" value="1"/>
</dbReference>
<evidence type="ECO:0000313" key="3">
    <source>
        <dbReference type="Proteomes" id="UP000297982"/>
    </source>
</evidence>
<dbReference type="Gene3D" id="1.10.12.10">
    <property type="entry name" value="Lyase 2-enoyl-coa Hydratase, Chain A, domain 2"/>
    <property type="match status" value="1"/>
</dbReference>
<evidence type="ECO:0000256" key="1">
    <source>
        <dbReference type="ARBA" id="ARBA00005254"/>
    </source>
</evidence>
<gene>
    <name evidence="2" type="ORF">E4663_10070</name>
</gene>
<comment type="caution">
    <text evidence="2">The sequence shown here is derived from an EMBL/GenBank/DDBJ whole genome shotgun (WGS) entry which is preliminary data.</text>
</comment>